<keyword evidence="2" id="KW-0472">Membrane</keyword>
<protein>
    <submittedName>
        <fullName evidence="3">Uncharacterized protein</fullName>
    </submittedName>
</protein>
<dbReference type="AlphaFoldDB" id="A0A239C7D2"/>
<keyword evidence="2" id="KW-0812">Transmembrane</keyword>
<dbReference type="RefSeq" id="WP_089304489.1">
    <property type="nucleotide sequence ID" value="NZ_FZOO01000002.1"/>
</dbReference>
<keyword evidence="4" id="KW-1185">Reference proteome</keyword>
<organism evidence="3 4">
    <name type="scientific">Geodermatophilus pulveris</name>
    <dbReference type="NCBI Taxonomy" id="1564159"/>
    <lineage>
        <taxon>Bacteria</taxon>
        <taxon>Bacillati</taxon>
        <taxon>Actinomycetota</taxon>
        <taxon>Actinomycetes</taxon>
        <taxon>Geodermatophilales</taxon>
        <taxon>Geodermatophilaceae</taxon>
        <taxon>Geodermatophilus</taxon>
    </lineage>
</organism>
<gene>
    <name evidence="3" type="ORF">SAMN06893096_102293</name>
</gene>
<feature type="region of interest" description="Disordered" evidence="1">
    <location>
        <begin position="121"/>
        <end position="156"/>
    </location>
</feature>
<evidence type="ECO:0000313" key="4">
    <source>
        <dbReference type="Proteomes" id="UP000198373"/>
    </source>
</evidence>
<dbReference type="EMBL" id="FZOO01000002">
    <property type="protein sequence ID" value="SNS16165.1"/>
    <property type="molecule type" value="Genomic_DNA"/>
</dbReference>
<dbReference type="Proteomes" id="UP000198373">
    <property type="component" value="Unassembled WGS sequence"/>
</dbReference>
<feature type="transmembrane region" description="Helical" evidence="2">
    <location>
        <begin position="20"/>
        <end position="40"/>
    </location>
</feature>
<feature type="region of interest" description="Disordered" evidence="1">
    <location>
        <begin position="47"/>
        <end position="69"/>
    </location>
</feature>
<sequence length="156" mass="15938">MTRPRPREQGGRRDRGWERWLATGTFVVGLLCGVLLLGLLGQDPPAPTAREATAPGTAAPAGPDATTGGVELNTACLRAINAAQDIAATADDLGAAAAALDAARLDEVVRRLQPLQQRLQDGTAQCEATGALPTGSVAPTGEAVPTEEARPAPPTD</sequence>
<keyword evidence="2" id="KW-1133">Transmembrane helix</keyword>
<evidence type="ECO:0000256" key="1">
    <source>
        <dbReference type="SAM" id="MobiDB-lite"/>
    </source>
</evidence>
<accession>A0A239C7D2</accession>
<evidence type="ECO:0000256" key="2">
    <source>
        <dbReference type="SAM" id="Phobius"/>
    </source>
</evidence>
<feature type="compositionally biased region" description="Low complexity" evidence="1">
    <location>
        <begin position="48"/>
        <end position="69"/>
    </location>
</feature>
<name>A0A239C7D2_9ACTN</name>
<proteinExistence type="predicted"/>
<evidence type="ECO:0000313" key="3">
    <source>
        <dbReference type="EMBL" id="SNS16165.1"/>
    </source>
</evidence>
<reference evidence="4" key="1">
    <citation type="submission" date="2017-06" db="EMBL/GenBank/DDBJ databases">
        <authorList>
            <person name="Varghese N."/>
            <person name="Submissions S."/>
        </authorList>
    </citation>
    <scope>NUCLEOTIDE SEQUENCE [LARGE SCALE GENOMIC DNA]</scope>
    <source>
        <strain evidence="4">DSM 46839</strain>
    </source>
</reference>